<dbReference type="PANTHER" id="PTHR11908">
    <property type="entry name" value="XANTHINE DEHYDROGENASE"/>
    <property type="match status" value="1"/>
</dbReference>
<evidence type="ECO:0000313" key="13">
    <source>
        <dbReference type="EMBL" id="KFE61970.1"/>
    </source>
</evidence>
<evidence type="ECO:0000259" key="12">
    <source>
        <dbReference type="SMART" id="SM01008"/>
    </source>
</evidence>
<dbReference type="STRING" id="394096.DB31_4413"/>
<evidence type="ECO:0000256" key="9">
    <source>
        <dbReference type="ARBA" id="ARBA00023014"/>
    </source>
</evidence>
<dbReference type="FunFam" id="3.30.365.10:FF:000001">
    <property type="entry name" value="Xanthine dehydrogenase oxidase"/>
    <property type="match status" value="1"/>
</dbReference>
<evidence type="ECO:0000256" key="10">
    <source>
        <dbReference type="ARBA" id="ARBA00034078"/>
    </source>
</evidence>
<dbReference type="GO" id="GO:0005506">
    <property type="term" value="F:iron ion binding"/>
    <property type="evidence" value="ECO:0007669"/>
    <property type="project" value="InterPro"/>
</dbReference>
<evidence type="ECO:0000256" key="7">
    <source>
        <dbReference type="ARBA" id="ARBA00023002"/>
    </source>
</evidence>
<name>A0A085W2Q7_9BACT</name>
<evidence type="ECO:0000256" key="2">
    <source>
        <dbReference type="ARBA" id="ARBA00001974"/>
    </source>
</evidence>
<dbReference type="GO" id="GO:0030151">
    <property type="term" value="F:molybdenum ion binding"/>
    <property type="evidence" value="ECO:0007669"/>
    <property type="project" value="InterPro"/>
</dbReference>
<dbReference type="Gene3D" id="3.30.365.10">
    <property type="entry name" value="Aldehyde oxidase/xanthine dehydrogenase, molybdopterin binding domain"/>
    <property type="match status" value="4"/>
</dbReference>
<dbReference type="AlphaFoldDB" id="A0A085W2Q7"/>
<evidence type="ECO:0000256" key="4">
    <source>
        <dbReference type="ARBA" id="ARBA00022505"/>
    </source>
</evidence>
<keyword evidence="5" id="KW-0001">2Fe-2S</keyword>
<comment type="caution">
    <text evidence="13">The sequence shown here is derived from an EMBL/GenBank/DDBJ whole genome shotgun (WGS) entry which is preliminary data.</text>
</comment>
<dbReference type="Pfam" id="PF02738">
    <property type="entry name" value="MoCoBD_1"/>
    <property type="match status" value="1"/>
</dbReference>
<dbReference type="Pfam" id="PF20256">
    <property type="entry name" value="MoCoBD_2"/>
    <property type="match status" value="1"/>
</dbReference>
<evidence type="ECO:0000256" key="3">
    <source>
        <dbReference type="ARBA" id="ARBA00006849"/>
    </source>
</evidence>
<dbReference type="GO" id="GO:0051537">
    <property type="term" value="F:2 iron, 2 sulfur cluster binding"/>
    <property type="evidence" value="ECO:0007669"/>
    <property type="project" value="UniProtKB-KW"/>
</dbReference>
<proteinExistence type="inferred from homology"/>
<keyword evidence="6" id="KW-0479">Metal-binding</keyword>
<keyword evidence="8" id="KW-0408">Iron</keyword>
<dbReference type="InterPro" id="IPR046867">
    <property type="entry name" value="AldOxase/xan_DH_MoCoBD2"/>
</dbReference>
<dbReference type="SUPFAM" id="SSF56003">
    <property type="entry name" value="Molybdenum cofactor-binding domain"/>
    <property type="match status" value="1"/>
</dbReference>
<reference evidence="13 14" key="1">
    <citation type="submission" date="2014-04" db="EMBL/GenBank/DDBJ databases">
        <title>Genome assembly of Hyalangium minutum DSM 14724.</title>
        <authorList>
            <person name="Sharma G."/>
            <person name="Subramanian S."/>
        </authorList>
    </citation>
    <scope>NUCLEOTIDE SEQUENCE [LARGE SCALE GENOMIC DNA]</scope>
    <source>
        <strain evidence="13 14">DSM 14724</strain>
    </source>
</reference>
<protein>
    <submittedName>
        <fullName evidence="13">Xanthine dehydrogenase, molybdenum binding subunit protein</fullName>
    </submittedName>
</protein>
<dbReference type="SUPFAM" id="SSF54665">
    <property type="entry name" value="CO dehydrogenase molybdoprotein N-domain-like"/>
    <property type="match status" value="1"/>
</dbReference>
<dbReference type="EMBL" id="JMCB01000024">
    <property type="protein sequence ID" value="KFE61970.1"/>
    <property type="molecule type" value="Genomic_DNA"/>
</dbReference>
<dbReference type="Pfam" id="PF01315">
    <property type="entry name" value="Ald_Xan_dh_C"/>
    <property type="match status" value="1"/>
</dbReference>
<feature type="domain" description="Aldehyde oxidase/xanthine dehydrogenase a/b hammerhead" evidence="12">
    <location>
        <begin position="33"/>
        <end position="142"/>
    </location>
</feature>
<gene>
    <name evidence="13" type="ORF">DB31_4413</name>
</gene>
<dbReference type="Proteomes" id="UP000028725">
    <property type="component" value="Unassembled WGS sequence"/>
</dbReference>
<dbReference type="InterPro" id="IPR008274">
    <property type="entry name" value="AldOxase/xan_DH_MoCoBD1"/>
</dbReference>
<dbReference type="Gene3D" id="3.90.1170.50">
    <property type="entry name" value="Aldehyde oxidase/xanthine dehydrogenase, a/b hammerhead"/>
    <property type="match status" value="1"/>
</dbReference>
<dbReference type="FunFam" id="3.30.365.10:FF:000002">
    <property type="entry name" value="Xanthine dehydrogenase oxidase"/>
    <property type="match status" value="1"/>
</dbReference>
<dbReference type="PANTHER" id="PTHR11908:SF132">
    <property type="entry name" value="ALDEHYDE OXIDASE 1-RELATED"/>
    <property type="match status" value="1"/>
</dbReference>
<dbReference type="PATRIC" id="fig|394096.3.peg.8146"/>
<organism evidence="13 14">
    <name type="scientific">Hyalangium minutum</name>
    <dbReference type="NCBI Taxonomy" id="394096"/>
    <lineage>
        <taxon>Bacteria</taxon>
        <taxon>Pseudomonadati</taxon>
        <taxon>Myxococcota</taxon>
        <taxon>Myxococcia</taxon>
        <taxon>Myxococcales</taxon>
        <taxon>Cystobacterineae</taxon>
        <taxon>Archangiaceae</taxon>
        <taxon>Hyalangium</taxon>
    </lineage>
</organism>
<comment type="similarity">
    <text evidence="3">Belongs to the xanthine dehydrogenase family.</text>
</comment>
<keyword evidence="14" id="KW-1185">Reference proteome</keyword>
<dbReference type="InterPro" id="IPR016208">
    <property type="entry name" value="Ald_Oxase/xanthine_DH-like"/>
</dbReference>
<comment type="cofactor">
    <cofactor evidence="1">
        <name>Mo-molybdopterin</name>
        <dbReference type="ChEBI" id="CHEBI:71302"/>
    </cofactor>
</comment>
<keyword evidence="7" id="KW-0560">Oxidoreductase</keyword>
<dbReference type="InterPro" id="IPR037165">
    <property type="entry name" value="AldOxase/xan_DH_Mopterin-bd_sf"/>
</dbReference>
<dbReference type="NCBIfam" id="TIGR02965">
    <property type="entry name" value="xanthine_xdhB"/>
    <property type="match status" value="1"/>
</dbReference>
<keyword evidence="9" id="KW-0411">Iron-sulfur</keyword>
<dbReference type="InterPro" id="IPR014309">
    <property type="entry name" value="Xanthine_DH_Mopterin-bd_su"/>
</dbReference>
<evidence type="ECO:0000256" key="5">
    <source>
        <dbReference type="ARBA" id="ARBA00022714"/>
    </source>
</evidence>
<evidence type="ECO:0000256" key="1">
    <source>
        <dbReference type="ARBA" id="ARBA00001924"/>
    </source>
</evidence>
<dbReference type="GO" id="GO:0016491">
    <property type="term" value="F:oxidoreductase activity"/>
    <property type="evidence" value="ECO:0007669"/>
    <property type="project" value="UniProtKB-KW"/>
</dbReference>
<evidence type="ECO:0000256" key="11">
    <source>
        <dbReference type="ARBA" id="ARBA00053029"/>
    </source>
</evidence>
<comment type="cofactor">
    <cofactor evidence="2">
        <name>FAD</name>
        <dbReference type="ChEBI" id="CHEBI:57692"/>
    </cofactor>
</comment>
<sequence>MGAIPSERPSQESELRTPLHAPSLHESGLKHTSGEALYVDDLPAPQGLLTGQVIASPHAHARVVRRDARKALALPGVHAVFFAQDIPGVNDVCPVRGVHDEPLLATDEVHCVGQAVAFVVAESAALCRKASALVEVEYEVLPACLTIREAIEQNRFIPHPFFPTHHVIRRGEPEAALMAAPVRIQGECMTGAQDHFYLETQVSLAVLEEDGALRLWSSTQHPSEVQEKVAEVLGLGRHQVTVEVPRMGGGFGGKETQAAGFAALAALGASVTRRPVKVWLNRDQDMEQTGKRHPFWARYDAGFSEDGQLLALKAELVSDGGWSNDLSHAILDRALFHMDNTYFLPNVEVAGRVARTNQPSNTAFRGFGGPQGMYVVEEILNRAAERLALDPAELRRKNYYREVPENQTHYGQAVEGNRIPRIHAELMASSEYQRRRAEIEQFNATSKWTKRGIGYQPVKFGISFTTSFLNQAGALVVIYADGTVQLNHGGTEMGQGLHTKMRAVCAHELGLPVEHVRVMTTATDKVPNTSATAASSGADLNGMAVKAACEELRSRLRPVAAKLLQVEGQPERVVFSDGKAFVPGLAQRALLFEEVTRAAYASQISLSATGYYKTPDIGYDRMTGRGKPFHYYAFGGAVVEVEVSGLTGEHRIRRVDILHDVGSSLVPTIDKGQVEGGFVQGVGWLTCEEVLINDKGRLLTHSPDTYKIPALGDTPEDFRVDLLQRAPQDNTIHGSKAVGEPPFMLAIGAVTALRHAIGAFGPPRTEVQLASPATPEAILRAVEAARTVPR</sequence>
<accession>A0A085W2Q7</accession>
<evidence type="ECO:0000256" key="6">
    <source>
        <dbReference type="ARBA" id="ARBA00022723"/>
    </source>
</evidence>
<evidence type="ECO:0000313" key="14">
    <source>
        <dbReference type="Proteomes" id="UP000028725"/>
    </source>
</evidence>
<dbReference type="InterPro" id="IPR036856">
    <property type="entry name" value="Ald_Oxase/Xan_DH_a/b_sf"/>
</dbReference>
<keyword evidence="4" id="KW-0500">Molybdenum</keyword>
<dbReference type="RefSeq" id="WP_044198208.1">
    <property type="nucleotide sequence ID" value="NZ_JMCB01000024.1"/>
</dbReference>
<evidence type="ECO:0000256" key="8">
    <source>
        <dbReference type="ARBA" id="ARBA00023004"/>
    </source>
</evidence>
<dbReference type="InterPro" id="IPR000674">
    <property type="entry name" value="Ald_Oxase/Xan_DH_a/b"/>
</dbReference>
<dbReference type="SMART" id="SM01008">
    <property type="entry name" value="Ald_Xan_dh_C"/>
    <property type="match status" value="1"/>
</dbReference>
<comment type="cofactor">
    <cofactor evidence="10">
        <name>[2Fe-2S] cluster</name>
        <dbReference type="ChEBI" id="CHEBI:190135"/>
    </cofactor>
</comment>
<comment type="cofactor">
    <cofactor evidence="11">
        <name>Mo-molybdopterin cytosine dinucleotide</name>
        <dbReference type="ChEBI" id="CHEBI:71308"/>
    </cofactor>
</comment>